<evidence type="ECO:0000313" key="1">
    <source>
        <dbReference type="EMBL" id="PQP79308.1"/>
    </source>
</evidence>
<keyword evidence="2" id="KW-1185">Reference proteome</keyword>
<name>A0A2S8NTH6_9MOLU</name>
<accession>A0A2S8NTH6</accession>
<dbReference type="Proteomes" id="UP000238672">
    <property type="component" value="Unassembled WGS sequence"/>
</dbReference>
<sequence length="102" mass="12397">MNYQIQLTNIPIQVKVRYKKQDNYKILREWFITNFNLTHNNKNYNWDEIIIIFEHIDADNPEFFLQPGQLIKIIDGLLIIKKEQEIPILKVYSFQQLKDETD</sequence>
<reference evidence="1 2" key="1">
    <citation type="submission" date="2018-02" db="EMBL/GenBank/DDBJ databases">
        <title>Metagenomics reveals mixed infection of spiroplasma and phytoplasma in chicory.</title>
        <authorList>
            <person name="Polano C."/>
            <person name="Moruzzi S."/>
            <person name="Ermacora P."/>
            <person name="Ferrini F."/>
            <person name="Martini M."/>
            <person name="Firrao G."/>
        </authorList>
    </citation>
    <scope>NUCLEOTIDE SEQUENCE [LARGE SCALE GENOMIC DNA]</scope>
    <source>
        <strain evidence="1 2">ChiP</strain>
    </source>
</reference>
<proteinExistence type="predicted"/>
<gene>
    <name evidence="1" type="ORF">C6B37_02135</name>
</gene>
<dbReference type="AlphaFoldDB" id="A0A2S8NTH6"/>
<organism evidence="1 2">
    <name type="scientific">Candidatus Phytoplasma phoenicium</name>
    <dbReference type="NCBI Taxonomy" id="198422"/>
    <lineage>
        <taxon>Bacteria</taxon>
        <taxon>Bacillati</taxon>
        <taxon>Mycoplasmatota</taxon>
        <taxon>Mollicutes</taxon>
        <taxon>Acholeplasmatales</taxon>
        <taxon>Acholeplasmataceae</taxon>
        <taxon>Candidatus Phytoplasma</taxon>
        <taxon>16SrIX (Pigeon pea witches'-broom group)</taxon>
    </lineage>
</organism>
<protein>
    <submittedName>
        <fullName evidence="1">Uncharacterized protein</fullName>
    </submittedName>
</protein>
<evidence type="ECO:0000313" key="2">
    <source>
        <dbReference type="Proteomes" id="UP000238672"/>
    </source>
</evidence>
<comment type="caution">
    <text evidence="1">The sequence shown here is derived from an EMBL/GenBank/DDBJ whole genome shotgun (WGS) entry which is preliminary data.</text>
</comment>
<dbReference type="EMBL" id="PUUG01000070">
    <property type="protein sequence ID" value="PQP79308.1"/>
    <property type="molecule type" value="Genomic_DNA"/>
</dbReference>